<organism evidence="1 2">
    <name type="scientific">Asbolus verrucosus</name>
    <name type="common">Desert ironclad beetle</name>
    <dbReference type="NCBI Taxonomy" id="1661398"/>
    <lineage>
        <taxon>Eukaryota</taxon>
        <taxon>Metazoa</taxon>
        <taxon>Ecdysozoa</taxon>
        <taxon>Arthropoda</taxon>
        <taxon>Hexapoda</taxon>
        <taxon>Insecta</taxon>
        <taxon>Pterygota</taxon>
        <taxon>Neoptera</taxon>
        <taxon>Endopterygota</taxon>
        <taxon>Coleoptera</taxon>
        <taxon>Polyphaga</taxon>
        <taxon>Cucujiformia</taxon>
        <taxon>Tenebrionidae</taxon>
        <taxon>Pimeliinae</taxon>
        <taxon>Asbolus</taxon>
    </lineage>
</organism>
<proteinExistence type="predicted"/>
<evidence type="ECO:0000313" key="2">
    <source>
        <dbReference type="Proteomes" id="UP000292052"/>
    </source>
</evidence>
<reference evidence="1 2" key="1">
    <citation type="submission" date="2017-03" db="EMBL/GenBank/DDBJ databases">
        <title>Genome of the blue death feigning beetle - Asbolus verrucosus.</title>
        <authorList>
            <person name="Rider S.D."/>
        </authorList>
    </citation>
    <scope>NUCLEOTIDE SEQUENCE [LARGE SCALE GENOMIC DNA]</scope>
    <source>
        <strain evidence="1">Butters</strain>
        <tissue evidence="1">Head and leg muscle</tissue>
    </source>
</reference>
<gene>
    <name evidence="1" type="ORF">BDFB_014547</name>
</gene>
<name>A0A482WCE3_ASBVE</name>
<keyword evidence="2" id="KW-1185">Reference proteome</keyword>
<dbReference type="Proteomes" id="UP000292052">
    <property type="component" value="Unassembled WGS sequence"/>
</dbReference>
<sequence>MGAKLMLCGSTIFQIALKSYEMDFRELFFNMSNFNELLIILNIRYQEVLTSLVDVLHVDELENGYLQQNGATAH</sequence>
<dbReference type="AlphaFoldDB" id="A0A482WCE3"/>
<feature type="non-terminal residue" evidence="1">
    <location>
        <position position="74"/>
    </location>
</feature>
<accession>A0A482WCE3</accession>
<comment type="caution">
    <text evidence="1">The sequence shown here is derived from an EMBL/GenBank/DDBJ whole genome shotgun (WGS) entry which is preliminary data.</text>
</comment>
<evidence type="ECO:0000313" key="1">
    <source>
        <dbReference type="EMBL" id="RZC42675.1"/>
    </source>
</evidence>
<dbReference type="EMBL" id="QDEB01006111">
    <property type="protein sequence ID" value="RZC42675.1"/>
    <property type="molecule type" value="Genomic_DNA"/>
</dbReference>
<protein>
    <submittedName>
        <fullName evidence="1">Uncharacterized protein</fullName>
    </submittedName>
</protein>